<keyword evidence="7" id="KW-0150">Chloroplast</keyword>
<evidence type="ECO:0000256" key="13">
    <source>
        <dbReference type="ARBA" id="ARBA00023234"/>
    </source>
</evidence>
<dbReference type="Pfam" id="PF08323">
    <property type="entry name" value="Glyco_transf_5"/>
    <property type="match status" value="1"/>
</dbReference>
<dbReference type="EMBL" id="SDMP01000014">
    <property type="protein sequence ID" value="RYR16253.1"/>
    <property type="molecule type" value="Genomic_DNA"/>
</dbReference>
<evidence type="ECO:0000256" key="3">
    <source>
        <dbReference type="ARBA" id="ARBA00004602"/>
    </source>
</evidence>
<dbReference type="InterPro" id="IPR011835">
    <property type="entry name" value="GS/SS"/>
</dbReference>
<name>A0A444ZPZ3_ARAHY</name>
<dbReference type="FunFam" id="3.40.50.2000:FF:000025">
    <property type="entry name" value="Starch synthase, chloroplastic/amyloplastic"/>
    <property type="match status" value="1"/>
</dbReference>
<dbReference type="HAMAP" id="MF_00484">
    <property type="entry name" value="Glycogen_synth"/>
    <property type="match status" value="1"/>
</dbReference>
<dbReference type="STRING" id="3818.A0A444ZPZ3"/>
<dbReference type="GO" id="GO:0019252">
    <property type="term" value="P:starch biosynthetic process"/>
    <property type="evidence" value="ECO:0007669"/>
    <property type="project" value="UniProtKB-UniPathway"/>
</dbReference>
<comment type="pathway">
    <text evidence="4">Glycan biosynthesis; starch biosynthesis.</text>
</comment>
<evidence type="ECO:0000256" key="8">
    <source>
        <dbReference type="ARBA" id="ARBA00022640"/>
    </source>
</evidence>
<evidence type="ECO:0000256" key="9">
    <source>
        <dbReference type="ARBA" id="ARBA00022676"/>
    </source>
</evidence>
<comment type="similarity">
    <text evidence="5">Belongs to the glycosyltransferase 1 family. Bacterial/plant glycogen synthase subfamily.</text>
</comment>
<dbReference type="PANTHER" id="PTHR45825:SF2">
    <property type="entry name" value="STARCH SYNTHASE 2, CHLOROPLASTIC_AMYLOPLASTIC"/>
    <property type="match status" value="1"/>
</dbReference>
<evidence type="ECO:0000256" key="4">
    <source>
        <dbReference type="ARBA" id="ARBA00004727"/>
    </source>
</evidence>
<evidence type="ECO:0000256" key="12">
    <source>
        <dbReference type="ARBA" id="ARBA00022946"/>
    </source>
</evidence>
<protein>
    <recommendedName>
        <fullName evidence="6">starch synthase</fullName>
        <ecNumber evidence="6">2.4.1.21</ecNumber>
    </recommendedName>
</protein>
<keyword evidence="10" id="KW-0808">Transferase</keyword>
<proteinExistence type="inferred from homology"/>
<keyword evidence="8" id="KW-0934">Plastid</keyword>
<dbReference type="UniPathway" id="UPA00152"/>
<evidence type="ECO:0000256" key="5">
    <source>
        <dbReference type="ARBA" id="ARBA00010281"/>
    </source>
</evidence>
<sequence>MMASSTSLGSLPFVLETNVESLVLLDTRSSYHSPRFPVCGIKGSCFGHSERLGLCWCKRVLWRSKKVRPIACKSFGKDEYEDGSKDVVHATIEKRKKVLALQRDLLQQISERKKLISSIDSDNISKPEGGSISYEHGTNGRSHSFENQNGNILGIYGGFDESNQDVRVPPPEPASLRLDSLPAFFTNGTENSSLKVKNQDGVIESSLENITDESNEIGSEGEIPQPLAGTNVMNVIVVAAECAPWSKTGGLGDVVGSLPKALAKRGHRVMVVAPRYGNYIEPQDTGVRKTYRVDGHDMEVRYFQAYIDGVDFVFIESPMFHNLEHNIYAGSRLDILKRMILFCKAAVEVPWHVPCGGVCYGDGNLAFIANDWHTSLLPVYLKAYYRDQGLMKYTRSVLVIHNIAHQGRGPVDDFFYVDLAEHYIDLFKLYDPIGGDHFNIFAAGLKSADRVVTVSHGYSWELKTSEGGWGLHGIINDNGWKLRGIVNGIDNKDWNPKFDVHLKSDGYTNYSLETLHTGKPQCKAALQKELGLPVREDIPVIGFIGRLDPQKGVDLIAEAVPWMMGQDVQLIMLGSGRPDLEQMLRNFENQHNDKIRSWVGFSVKTAHRITAGADILLMPSRFEPCGLNQLYAMAYGTVPVVHAVGGLRDTVKPFDPFNETGLGWTFGSAESGKLIHALGNCLLTYREYKESWEGLQRRGMTQDLSWDNAAQQYEEVLLAAKYQW</sequence>
<comment type="catalytic activity">
    <reaction evidence="1">
        <text>[(1-&gt;4)-alpha-D-glucosyl](n) + ADP-alpha-D-glucose = [(1-&gt;4)-alpha-D-glucosyl](n+1) + ADP + H(+)</text>
        <dbReference type="Rhea" id="RHEA:18189"/>
        <dbReference type="Rhea" id="RHEA-COMP:9584"/>
        <dbReference type="Rhea" id="RHEA-COMP:9587"/>
        <dbReference type="ChEBI" id="CHEBI:15378"/>
        <dbReference type="ChEBI" id="CHEBI:15444"/>
        <dbReference type="ChEBI" id="CHEBI:57498"/>
        <dbReference type="ChEBI" id="CHEBI:456216"/>
        <dbReference type="EC" id="2.4.1.21"/>
    </reaction>
</comment>
<feature type="domain" description="Starch synthase catalytic" evidence="14">
    <location>
        <begin position="234"/>
        <end position="476"/>
    </location>
</feature>
<dbReference type="GO" id="GO:0009501">
    <property type="term" value="C:amyloplast"/>
    <property type="evidence" value="ECO:0007669"/>
    <property type="project" value="UniProtKB-SubCell"/>
</dbReference>
<dbReference type="FunFam" id="3.40.50.2000:FF:000048">
    <property type="entry name" value="Starch synthase, chloroplastic/amyloplastic"/>
    <property type="match status" value="1"/>
</dbReference>
<evidence type="ECO:0000256" key="11">
    <source>
        <dbReference type="ARBA" id="ARBA00022922"/>
    </source>
</evidence>
<keyword evidence="11" id="KW-0750">Starch biosynthesis</keyword>
<comment type="caution">
    <text evidence="15">The sequence shown here is derived from an EMBL/GenBank/DDBJ whole genome shotgun (WGS) entry which is preliminary data.</text>
</comment>
<organism evidence="15 16">
    <name type="scientific">Arachis hypogaea</name>
    <name type="common">Peanut</name>
    <dbReference type="NCBI Taxonomy" id="3818"/>
    <lineage>
        <taxon>Eukaryota</taxon>
        <taxon>Viridiplantae</taxon>
        <taxon>Streptophyta</taxon>
        <taxon>Embryophyta</taxon>
        <taxon>Tracheophyta</taxon>
        <taxon>Spermatophyta</taxon>
        <taxon>Magnoliopsida</taxon>
        <taxon>eudicotyledons</taxon>
        <taxon>Gunneridae</taxon>
        <taxon>Pentapetalae</taxon>
        <taxon>rosids</taxon>
        <taxon>fabids</taxon>
        <taxon>Fabales</taxon>
        <taxon>Fabaceae</taxon>
        <taxon>Papilionoideae</taxon>
        <taxon>50 kb inversion clade</taxon>
        <taxon>dalbergioids sensu lato</taxon>
        <taxon>Dalbergieae</taxon>
        <taxon>Pterocarpus clade</taxon>
        <taxon>Arachis</taxon>
    </lineage>
</organism>
<keyword evidence="9" id="KW-0328">Glycosyltransferase</keyword>
<evidence type="ECO:0000256" key="10">
    <source>
        <dbReference type="ARBA" id="ARBA00022679"/>
    </source>
</evidence>
<keyword evidence="16" id="KW-1185">Reference proteome</keyword>
<dbReference type="Proteomes" id="UP000289738">
    <property type="component" value="Chromosome B04"/>
</dbReference>
<evidence type="ECO:0000256" key="2">
    <source>
        <dbReference type="ARBA" id="ARBA00004229"/>
    </source>
</evidence>
<dbReference type="CDD" id="cd03791">
    <property type="entry name" value="GT5_Glycogen_synthase_DULL1-like"/>
    <property type="match status" value="1"/>
</dbReference>
<evidence type="ECO:0000259" key="14">
    <source>
        <dbReference type="Pfam" id="PF08323"/>
    </source>
</evidence>
<keyword evidence="13" id="KW-0035">Amyloplast</keyword>
<dbReference type="Gene3D" id="3.40.50.2000">
    <property type="entry name" value="Glycogen Phosphorylase B"/>
    <property type="match status" value="2"/>
</dbReference>
<evidence type="ECO:0000256" key="6">
    <source>
        <dbReference type="ARBA" id="ARBA00012588"/>
    </source>
</evidence>
<dbReference type="AlphaFoldDB" id="A0A444ZPZ3"/>
<reference evidence="15 16" key="1">
    <citation type="submission" date="2019-01" db="EMBL/GenBank/DDBJ databases">
        <title>Sequencing of cultivated peanut Arachis hypogaea provides insights into genome evolution and oil improvement.</title>
        <authorList>
            <person name="Chen X."/>
        </authorList>
    </citation>
    <scope>NUCLEOTIDE SEQUENCE [LARGE SCALE GENOMIC DNA]</scope>
    <source>
        <strain evidence="16">cv. Fuhuasheng</strain>
        <tissue evidence="15">Leaves</tissue>
    </source>
</reference>
<dbReference type="GO" id="GO:0009507">
    <property type="term" value="C:chloroplast"/>
    <property type="evidence" value="ECO:0007669"/>
    <property type="project" value="UniProtKB-SubCell"/>
</dbReference>
<evidence type="ECO:0000256" key="1">
    <source>
        <dbReference type="ARBA" id="ARBA00001478"/>
    </source>
</evidence>
<dbReference type="Pfam" id="PF13692">
    <property type="entry name" value="Glyco_trans_1_4"/>
    <property type="match status" value="1"/>
</dbReference>
<gene>
    <name evidence="15" type="ORF">Ahy_B04g073247</name>
</gene>
<accession>A0A444ZPZ3</accession>
<keyword evidence="12" id="KW-0809">Transit peptide</keyword>
<comment type="subcellular location">
    <subcellularLocation>
        <location evidence="3">Plastid</location>
        <location evidence="3">Amyloplast</location>
    </subcellularLocation>
    <subcellularLocation>
        <location evidence="2">Plastid</location>
        <location evidence="2">Chloroplast</location>
    </subcellularLocation>
</comment>
<dbReference type="InterPro" id="IPR013534">
    <property type="entry name" value="Starch_synth_cat_dom"/>
</dbReference>
<evidence type="ECO:0000256" key="7">
    <source>
        <dbReference type="ARBA" id="ARBA00022528"/>
    </source>
</evidence>
<dbReference type="NCBIfam" id="TIGR02095">
    <property type="entry name" value="glgA"/>
    <property type="match status" value="1"/>
</dbReference>
<dbReference type="SUPFAM" id="SSF53756">
    <property type="entry name" value="UDP-Glycosyltransferase/glycogen phosphorylase"/>
    <property type="match status" value="1"/>
</dbReference>
<dbReference type="GO" id="GO:0004373">
    <property type="term" value="F:alpha-1,4-glucan glucosyltransferase (UDP-glucose donor) activity"/>
    <property type="evidence" value="ECO:0007669"/>
    <property type="project" value="InterPro"/>
</dbReference>
<dbReference type="EC" id="2.4.1.21" evidence="6"/>
<evidence type="ECO:0000313" key="16">
    <source>
        <dbReference type="Proteomes" id="UP000289738"/>
    </source>
</evidence>
<dbReference type="PANTHER" id="PTHR45825">
    <property type="entry name" value="GRANULE-BOUND STARCH SYNTHASE 1, CHLOROPLASTIC/AMYLOPLASTIC"/>
    <property type="match status" value="1"/>
</dbReference>
<dbReference type="GO" id="GO:0010021">
    <property type="term" value="P:amylopectin biosynthetic process"/>
    <property type="evidence" value="ECO:0007669"/>
    <property type="project" value="UniProtKB-ARBA"/>
</dbReference>
<dbReference type="GO" id="GO:0009011">
    <property type="term" value="F:alpha-1,4-glucan glucosyltransferase (ADP-glucose donor) activity"/>
    <property type="evidence" value="ECO:0007669"/>
    <property type="project" value="UniProtKB-EC"/>
</dbReference>
<evidence type="ECO:0000313" key="15">
    <source>
        <dbReference type="EMBL" id="RYR16253.1"/>
    </source>
</evidence>